<protein>
    <submittedName>
        <fullName evidence="2">Glyoxalase</fullName>
    </submittedName>
</protein>
<dbReference type="AlphaFoldDB" id="A0A2S5KKQ1"/>
<dbReference type="InterPro" id="IPR004360">
    <property type="entry name" value="Glyas_Fos-R_dOase_dom"/>
</dbReference>
<organism evidence="2 3">
    <name type="scientific">Proteobacteria bacterium 228</name>
    <dbReference type="NCBI Taxonomy" id="2083153"/>
    <lineage>
        <taxon>Bacteria</taxon>
        <taxon>Pseudomonadati</taxon>
        <taxon>Pseudomonadota</taxon>
    </lineage>
</organism>
<evidence type="ECO:0000259" key="1">
    <source>
        <dbReference type="PROSITE" id="PS51819"/>
    </source>
</evidence>
<name>A0A2S5KKQ1_9PROT</name>
<accession>A0A2S5KKQ1</accession>
<dbReference type="PROSITE" id="PS51819">
    <property type="entry name" value="VOC"/>
    <property type="match status" value="1"/>
</dbReference>
<dbReference type="Proteomes" id="UP000238196">
    <property type="component" value="Unassembled WGS sequence"/>
</dbReference>
<dbReference type="Pfam" id="PF00903">
    <property type="entry name" value="Glyoxalase"/>
    <property type="match status" value="1"/>
</dbReference>
<dbReference type="InterPro" id="IPR052164">
    <property type="entry name" value="Anthracycline_SecMetBiosynth"/>
</dbReference>
<dbReference type="EMBL" id="PRLP01000096">
    <property type="protein sequence ID" value="PPC75378.1"/>
    <property type="molecule type" value="Genomic_DNA"/>
</dbReference>
<dbReference type="Gene3D" id="3.10.180.10">
    <property type="entry name" value="2,3-Dihydroxybiphenyl 1,2-Dioxygenase, domain 1"/>
    <property type="match status" value="1"/>
</dbReference>
<dbReference type="InterPro" id="IPR029068">
    <property type="entry name" value="Glyas_Bleomycin-R_OHBP_Dase"/>
</dbReference>
<feature type="domain" description="VOC" evidence="1">
    <location>
        <begin position="6"/>
        <end position="116"/>
    </location>
</feature>
<evidence type="ECO:0000313" key="3">
    <source>
        <dbReference type="Proteomes" id="UP000238196"/>
    </source>
</evidence>
<dbReference type="PANTHER" id="PTHR33993:SF1">
    <property type="entry name" value="GLYOXALASE FAMILY PROTEIN"/>
    <property type="match status" value="1"/>
</dbReference>
<evidence type="ECO:0000313" key="2">
    <source>
        <dbReference type="EMBL" id="PPC75378.1"/>
    </source>
</evidence>
<reference evidence="2 3" key="1">
    <citation type="submission" date="2018-02" db="EMBL/GenBank/DDBJ databases">
        <title>novel marine gammaproteobacteria from coastal saline agro ecosystem.</title>
        <authorList>
            <person name="Krishnan R."/>
            <person name="Ramesh Kumar N."/>
        </authorList>
    </citation>
    <scope>NUCLEOTIDE SEQUENCE [LARGE SCALE GENOMIC DNA]</scope>
    <source>
        <strain evidence="2 3">228</strain>
    </source>
</reference>
<dbReference type="PANTHER" id="PTHR33993">
    <property type="entry name" value="GLYOXALASE-RELATED"/>
    <property type="match status" value="1"/>
</dbReference>
<dbReference type="SUPFAM" id="SSF54593">
    <property type="entry name" value="Glyoxalase/Bleomycin resistance protein/Dihydroxybiphenyl dioxygenase"/>
    <property type="match status" value="1"/>
</dbReference>
<gene>
    <name evidence="2" type="ORF">C4K68_20645</name>
</gene>
<proteinExistence type="predicted"/>
<sequence>MNAHHALNYVEFAARDLQATRAFFTQVFGWQFDDYGPDYIAFSEAGLNGGFYRAERASRVADGAALLVLYSDSLEHSQQLVEQAGGVISTAIFAFPGGRRFHFIEPSGNELAVWSDR</sequence>
<dbReference type="InterPro" id="IPR037523">
    <property type="entry name" value="VOC_core"/>
</dbReference>
<dbReference type="OrthoDB" id="9792323at2"/>
<dbReference type="CDD" id="cd07247">
    <property type="entry name" value="SgaA_N_like"/>
    <property type="match status" value="1"/>
</dbReference>
<comment type="caution">
    <text evidence="2">The sequence shown here is derived from an EMBL/GenBank/DDBJ whole genome shotgun (WGS) entry which is preliminary data.</text>
</comment>